<name>A0A2G4EWY2_9CYAN</name>
<organism evidence="1 2">
    <name type="scientific">Tychonema bourrellyi FEM_GT703</name>
    <dbReference type="NCBI Taxonomy" id="2040638"/>
    <lineage>
        <taxon>Bacteria</taxon>
        <taxon>Bacillati</taxon>
        <taxon>Cyanobacteriota</taxon>
        <taxon>Cyanophyceae</taxon>
        <taxon>Oscillatoriophycideae</taxon>
        <taxon>Oscillatoriales</taxon>
        <taxon>Microcoleaceae</taxon>
        <taxon>Tychonema</taxon>
    </lineage>
</organism>
<reference evidence="1" key="1">
    <citation type="submission" date="2017-10" db="EMBL/GenBank/DDBJ databases">
        <title>Draft genome sequence of the planktic cyanobacteria Tychonema bourrellyi isolated from alpine lentic freshwater.</title>
        <authorList>
            <person name="Tett A."/>
            <person name="Armanini F."/>
            <person name="Asnicar F."/>
            <person name="Boscaini A."/>
            <person name="Pasolli E."/>
            <person name="Zolfo M."/>
            <person name="Donati C."/>
            <person name="Salmaso N."/>
            <person name="Segata N."/>
        </authorList>
    </citation>
    <scope>NUCLEOTIDE SEQUENCE</scope>
    <source>
        <strain evidence="1">FEM_GT703</strain>
    </source>
</reference>
<gene>
    <name evidence="1" type="ORF">CP500_018765</name>
</gene>
<dbReference type="Proteomes" id="UP000226442">
    <property type="component" value="Unassembled WGS sequence"/>
</dbReference>
<sequence>MILNIYGSDVGGYPGLFIRNNLTKEATESAEEEKREMIFFNSMNFILVIDSMPLIRYNYYW</sequence>
<accession>A0A2G4EWY2</accession>
<keyword evidence="2" id="KW-1185">Reference proteome</keyword>
<evidence type="ECO:0000313" key="1">
    <source>
        <dbReference type="EMBL" id="PHX53950.1"/>
    </source>
</evidence>
<proteinExistence type="predicted"/>
<comment type="caution">
    <text evidence="1">The sequence shown here is derived from an EMBL/GenBank/DDBJ whole genome shotgun (WGS) entry which is preliminary data.</text>
</comment>
<evidence type="ECO:0000313" key="2">
    <source>
        <dbReference type="Proteomes" id="UP000226442"/>
    </source>
</evidence>
<dbReference type="EMBL" id="NXIB02000137">
    <property type="protein sequence ID" value="PHX53950.1"/>
    <property type="molecule type" value="Genomic_DNA"/>
</dbReference>
<dbReference type="AlphaFoldDB" id="A0A2G4EWY2"/>
<protein>
    <submittedName>
        <fullName evidence="1">Uncharacterized protein</fullName>
    </submittedName>
</protein>